<name>A0A2U8DYC8_9CLOT</name>
<keyword evidence="4" id="KW-1185">Reference proteome</keyword>
<dbReference type="AlphaFoldDB" id="A0A2U8DYC8"/>
<dbReference type="OrthoDB" id="9807770at2"/>
<reference evidence="4" key="1">
    <citation type="submission" date="2017-04" db="EMBL/GenBank/DDBJ databases">
        <authorList>
            <person name="Song Y."/>
            <person name="Cho B.-K."/>
        </authorList>
    </citation>
    <scope>NUCLEOTIDE SEQUENCE [LARGE SCALE GENOMIC DNA]</scope>
    <source>
        <strain evidence="4">SL1</strain>
    </source>
</reference>
<dbReference type="PROSITE" id="PS50164">
    <property type="entry name" value="GIY_YIG"/>
    <property type="match status" value="1"/>
</dbReference>
<evidence type="ECO:0000256" key="1">
    <source>
        <dbReference type="ARBA" id="ARBA00007435"/>
    </source>
</evidence>
<organism evidence="3 4">
    <name type="scientific">Clostridium drakei</name>
    <dbReference type="NCBI Taxonomy" id="332101"/>
    <lineage>
        <taxon>Bacteria</taxon>
        <taxon>Bacillati</taxon>
        <taxon>Bacillota</taxon>
        <taxon>Clostridia</taxon>
        <taxon>Eubacteriales</taxon>
        <taxon>Clostridiaceae</taxon>
        <taxon>Clostridium</taxon>
    </lineage>
</organism>
<evidence type="ECO:0000259" key="2">
    <source>
        <dbReference type="PROSITE" id="PS50164"/>
    </source>
</evidence>
<dbReference type="Proteomes" id="UP000244910">
    <property type="component" value="Chromosome"/>
</dbReference>
<protein>
    <recommendedName>
        <fullName evidence="2">GIY-YIG domain-containing protein</fullName>
    </recommendedName>
</protein>
<dbReference type="CDD" id="cd10456">
    <property type="entry name" value="GIY-YIG_UPF0213"/>
    <property type="match status" value="1"/>
</dbReference>
<evidence type="ECO:0000313" key="4">
    <source>
        <dbReference type="Proteomes" id="UP000244910"/>
    </source>
</evidence>
<accession>A0A2U8DYC8</accession>
<dbReference type="PANTHER" id="PTHR34477">
    <property type="entry name" value="UPF0213 PROTEIN YHBQ"/>
    <property type="match status" value="1"/>
</dbReference>
<dbReference type="SUPFAM" id="SSF82771">
    <property type="entry name" value="GIY-YIG endonuclease"/>
    <property type="match status" value="1"/>
</dbReference>
<feature type="domain" description="GIY-YIG" evidence="2">
    <location>
        <begin position="1"/>
        <end position="76"/>
    </location>
</feature>
<sequence>MNYVYILQCIDGTLYTGYTNDLNKRIQVHNSGKGAKYTRGRLPVKLVYSEEFNTKNEALKREYAIKLMKRKRKLELINSMK</sequence>
<dbReference type="InterPro" id="IPR035901">
    <property type="entry name" value="GIY-YIG_endonuc_sf"/>
</dbReference>
<dbReference type="InterPro" id="IPR050190">
    <property type="entry name" value="UPF0213_domain"/>
</dbReference>
<dbReference type="KEGG" id="cdrk:B9W14_25270"/>
<gene>
    <name evidence="3" type="ORF">B9W14_25270</name>
</gene>
<dbReference type="RefSeq" id="WP_032078615.1">
    <property type="nucleotide sequence ID" value="NZ_CP020953.1"/>
</dbReference>
<evidence type="ECO:0000313" key="3">
    <source>
        <dbReference type="EMBL" id="AWI07610.1"/>
    </source>
</evidence>
<dbReference type="EMBL" id="CP020953">
    <property type="protein sequence ID" value="AWI07610.1"/>
    <property type="molecule type" value="Genomic_DNA"/>
</dbReference>
<dbReference type="Gene3D" id="3.40.1440.10">
    <property type="entry name" value="GIY-YIG endonuclease"/>
    <property type="match status" value="1"/>
</dbReference>
<proteinExistence type="inferred from homology"/>
<dbReference type="PANTHER" id="PTHR34477:SF1">
    <property type="entry name" value="UPF0213 PROTEIN YHBQ"/>
    <property type="match status" value="1"/>
</dbReference>
<comment type="similarity">
    <text evidence="1">Belongs to the UPF0213 family.</text>
</comment>
<dbReference type="InterPro" id="IPR000305">
    <property type="entry name" value="GIY-YIG_endonuc"/>
</dbReference>
<dbReference type="Pfam" id="PF01541">
    <property type="entry name" value="GIY-YIG"/>
    <property type="match status" value="1"/>
</dbReference>